<dbReference type="PROSITE" id="PS51257">
    <property type="entry name" value="PROKAR_LIPOPROTEIN"/>
    <property type="match status" value="1"/>
</dbReference>
<dbReference type="EMBL" id="PIQF01000001">
    <property type="protein sequence ID" value="RUO78033.1"/>
    <property type="molecule type" value="Genomic_DNA"/>
</dbReference>
<feature type="signal peptide" evidence="1">
    <location>
        <begin position="1"/>
        <end position="20"/>
    </location>
</feature>
<dbReference type="OrthoDB" id="5295757at2"/>
<reference evidence="2 3" key="1">
    <citation type="journal article" date="2011" name="Front. Microbiol.">
        <title>Genomic signatures of strain selection and enhancement in Bacillus atrophaeus var. globigii, a historical biowarfare simulant.</title>
        <authorList>
            <person name="Gibbons H.S."/>
            <person name="Broomall S.M."/>
            <person name="McNew L.A."/>
            <person name="Daligault H."/>
            <person name="Chapman C."/>
            <person name="Bruce D."/>
            <person name="Karavis M."/>
            <person name="Krepps M."/>
            <person name="McGregor P.A."/>
            <person name="Hong C."/>
            <person name="Park K.H."/>
            <person name="Akmal A."/>
            <person name="Feldman A."/>
            <person name="Lin J.S."/>
            <person name="Chang W.E."/>
            <person name="Higgs B.W."/>
            <person name="Demirev P."/>
            <person name="Lindquist J."/>
            <person name="Liem A."/>
            <person name="Fochler E."/>
            <person name="Read T.D."/>
            <person name="Tapia R."/>
            <person name="Johnson S."/>
            <person name="Bishop-Lilly K.A."/>
            <person name="Detter C."/>
            <person name="Han C."/>
            <person name="Sozhamannan S."/>
            <person name="Rosenzweig C.N."/>
            <person name="Skowronski E.W."/>
        </authorList>
    </citation>
    <scope>NUCLEOTIDE SEQUENCE [LARGE SCALE GENOMIC DNA]</scope>
    <source>
        <strain evidence="2 3">CL-SP19</strain>
    </source>
</reference>
<dbReference type="RefSeq" id="WP_126784361.1">
    <property type="nucleotide sequence ID" value="NZ_PIQF01000001.1"/>
</dbReference>
<dbReference type="GO" id="GO:0019867">
    <property type="term" value="C:outer membrane"/>
    <property type="evidence" value="ECO:0007669"/>
    <property type="project" value="InterPro"/>
</dbReference>
<gene>
    <name evidence="2" type="ORF">CWI81_06080</name>
</gene>
<dbReference type="Pfam" id="PF03843">
    <property type="entry name" value="Slp"/>
    <property type="match status" value="1"/>
</dbReference>
<dbReference type="Proteomes" id="UP000287908">
    <property type="component" value="Unassembled WGS sequence"/>
</dbReference>
<proteinExistence type="predicted"/>
<dbReference type="InterPro" id="IPR004658">
    <property type="entry name" value="OMP_Slp"/>
</dbReference>
<evidence type="ECO:0000256" key="1">
    <source>
        <dbReference type="SAM" id="SignalP"/>
    </source>
</evidence>
<keyword evidence="3" id="KW-1185">Reference proteome</keyword>
<comment type="caution">
    <text evidence="2">The sequence shown here is derived from an EMBL/GenBank/DDBJ whole genome shotgun (WGS) entry which is preliminary data.</text>
</comment>
<sequence length="193" mass="21856">MKYGIFVLAALLLAGCSAIPEPIATDDEQTLVSYQAAANNSGQVIGEQARWGGVIADVRNGEEYTVIEVVNFPLKSWGRPLVSDDSNGRFLALVDGFVDPEVYKQGRSLTVLGTLEETQTGKIDDYTYTYPVLKAEGYYLWEKQKERINTEINYAPLWFRHNFYAPFPYHPYRYPVRVIKSDDNSGTPDKDRQ</sequence>
<dbReference type="PANTHER" id="PTHR37530">
    <property type="entry name" value="OUTER MEMBRANE PROTEIN SLP"/>
    <property type="match status" value="1"/>
</dbReference>
<evidence type="ECO:0000313" key="3">
    <source>
        <dbReference type="Proteomes" id="UP000287908"/>
    </source>
</evidence>
<keyword evidence="1" id="KW-0732">Signal</keyword>
<feature type="chain" id="PRO_5019134741" evidence="1">
    <location>
        <begin position="21"/>
        <end position="193"/>
    </location>
</feature>
<evidence type="ECO:0000313" key="2">
    <source>
        <dbReference type="EMBL" id="RUO78033.1"/>
    </source>
</evidence>
<dbReference type="PANTHER" id="PTHR37530:SF1">
    <property type="entry name" value="OUTER MEMBRANE PROTEIN SLP"/>
    <property type="match status" value="1"/>
</dbReference>
<dbReference type="AlphaFoldDB" id="A0A432ZJD8"/>
<dbReference type="PIRSF" id="PIRSF004982">
    <property type="entry name" value="SlP"/>
    <property type="match status" value="1"/>
</dbReference>
<accession>A0A432ZJD8</accession>
<dbReference type="NCBIfam" id="TIGR00752">
    <property type="entry name" value="slp"/>
    <property type="match status" value="1"/>
</dbReference>
<protein>
    <submittedName>
        <fullName evidence="2">Starvation-inducible protein</fullName>
    </submittedName>
</protein>
<name>A0A432ZJD8_9GAMM</name>
<organism evidence="2 3">
    <name type="scientific">Idiomarina seosinensis</name>
    <dbReference type="NCBI Taxonomy" id="281739"/>
    <lineage>
        <taxon>Bacteria</taxon>
        <taxon>Pseudomonadati</taxon>
        <taxon>Pseudomonadota</taxon>
        <taxon>Gammaproteobacteria</taxon>
        <taxon>Alteromonadales</taxon>
        <taxon>Idiomarinaceae</taxon>
        <taxon>Idiomarina</taxon>
    </lineage>
</organism>